<dbReference type="Proteomes" id="UP000008367">
    <property type="component" value="Unassembled WGS sequence"/>
</dbReference>
<evidence type="ECO:0000313" key="1">
    <source>
        <dbReference type="EMBL" id="EKM33051.1"/>
    </source>
</evidence>
<name>A0A454D342_VIBHA</name>
<comment type="caution">
    <text evidence="1">The sequence shown here is derived from an EMBL/GenBank/DDBJ whole genome shotgun (WGS) entry which is preliminary data.</text>
</comment>
<feature type="non-terminal residue" evidence="1">
    <location>
        <position position="25"/>
    </location>
</feature>
<dbReference type="EMBL" id="AJSR01000456">
    <property type="protein sequence ID" value="EKM33051.1"/>
    <property type="molecule type" value="Genomic_DNA"/>
</dbReference>
<sequence length="25" mass="3030">MHYKYCHCLGSYDLQLESCLFLFKS</sequence>
<protein>
    <submittedName>
        <fullName evidence="1">Uncharacterized protein</fullName>
    </submittedName>
</protein>
<dbReference type="AlphaFoldDB" id="A0A454D342"/>
<accession>A0A454D342</accession>
<reference evidence="1 2" key="1">
    <citation type="submission" date="2012-10" db="EMBL/GenBank/DDBJ databases">
        <title>Genome sequence of Vibrio Cholerae HENC-02.</title>
        <authorList>
            <person name="Eppinger M."/>
            <person name="Hasan N.A."/>
            <person name="Sengamalay N."/>
            <person name="Hine E."/>
            <person name="Su Q."/>
            <person name="Daugherty S.C."/>
            <person name="Young S."/>
            <person name="Sadzewicz L."/>
            <person name="Tallon L."/>
            <person name="Cebula T.A."/>
            <person name="Ravel J."/>
            <person name="Colwell R.R."/>
        </authorList>
    </citation>
    <scope>NUCLEOTIDE SEQUENCE [LARGE SCALE GENOMIC DNA]</scope>
    <source>
        <strain evidence="1 2">HENC-02</strain>
    </source>
</reference>
<proteinExistence type="predicted"/>
<gene>
    <name evidence="1" type="ORF">VCHENC02_1464A</name>
</gene>
<evidence type="ECO:0000313" key="2">
    <source>
        <dbReference type="Proteomes" id="UP000008367"/>
    </source>
</evidence>
<organism evidence="1 2">
    <name type="scientific">Vibrio harveyi</name>
    <name type="common">Beneckea harveyi</name>
    <dbReference type="NCBI Taxonomy" id="669"/>
    <lineage>
        <taxon>Bacteria</taxon>
        <taxon>Pseudomonadati</taxon>
        <taxon>Pseudomonadota</taxon>
        <taxon>Gammaproteobacteria</taxon>
        <taxon>Vibrionales</taxon>
        <taxon>Vibrionaceae</taxon>
        <taxon>Vibrio</taxon>
    </lineage>
</organism>